<accession>A0A9D1I5U1</accession>
<dbReference type="EMBL" id="DVMM01000005">
    <property type="protein sequence ID" value="HIU28714.1"/>
    <property type="molecule type" value="Genomic_DNA"/>
</dbReference>
<keyword evidence="3" id="KW-0732">Signal</keyword>
<gene>
    <name evidence="4" type="ORF">IAD50_00275</name>
</gene>
<evidence type="ECO:0000256" key="2">
    <source>
        <dbReference type="SAM" id="Phobius"/>
    </source>
</evidence>
<sequence>MKKFSACLLCLIIFILSTFQAVSFAEEGDAAAIKPDIQVGTSVLSIDEAALNAAGYKFVDDTDPDILYGWPYDLYNRAASESAYGGNVIFSMGQVSATITYAFSGTYLAVVFAETYWAAEIVVTIDDTEYGSFTPHNASVEKEAPGDSKVIFVKDDLAEGDHVVTITHKTAYTSGEDNVKADGTAYYDNDAFFDCFIVKGTQAEEQPIDKVTEGSRMSDYTEDILNNLNLTVIDDTNEEIQYQWPYDMGIRHTCSSAYGGSVISNVGQVSATFSYDFEGTYLAVAFAETYYAATIMIDVDGEILAEVTPHNVLKSGDGSLPVRSTVIFATDQLSPGWHTVTIYHETAFTTGEDNVREDGNAYYDNYALFDCLIVQKEPTEESTPEPTDVQTAEPTPAATVKPQASSAPKTEAPSADKNIEKKSGSNVILIVVIAAVILIAAAIIIFIVIRKKGKGAKQ</sequence>
<reference evidence="4" key="1">
    <citation type="submission" date="2020-10" db="EMBL/GenBank/DDBJ databases">
        <authorList>
            <person name="Gilroy R."/>
        </authorList>
    </citation>
    <scope>NUCLEOTIDE SEQUENCE</scope>
    <source>
        <strain evidence="4">CHK195-4489</strain>
    </source>
</reference>
<protein>
    <submittedName>
        <fullName evidence="4">Uncharacterized protein</fullName>
    </submittedName>
</protein>
<keyword evidence="2" id="KW-0472">Membrane</keyword>
<reference evidence="4" key="2">
    <citation type="journal article" date="2021" name="PeerJ">
        <title>Extensive microbial diversity within the chicken gut microbiome revealed by metagenomics and culture.</title>
        <authorList>
            <person name="Gilroy R."/>
            <person name="Ravi A."/>
            <person name="Getino M."/>
            <person name="Pursley I."/>
            <person name="Horton D.L."/>
            <person name="Alikhan N.F."/>
            <person name="Baker D."/>
            <person name="Gharbi K."/>
            <person name="Hall N."/>
            <person name="Watson M."/>
            <person name="Adriaenssens E.M."/>
            <person name="Foster-Nyarko E."/>
            <person name="Jarju S."/>
            <person name="Secka A."/>
            <person name="Antonio M."/>
            <person name="Oren A."/>
            <person name="Chaudhuri R.R."/>
            <person name="La Ragione R."/>
            <person name="Hildebrand F."/>
            <person name="Pallen M.J."/>
        </authorList>
    </citation>
    <scope>NUCLEOTIDE SEQUENCE</scope>
    <source>
        <strain evidence="4">CHK195-4489</strain>
    </source>
</reference>
<proteinExistence type="predicted"/>
<dbReference type="Gene3D" id="2.60.120.260">
    <property type="entry name" value="Galactose-binding domain-like"/>
    <property type="match status" value="2"/>
</dbReference>
<keyword evidence="2" id="KW-1133">Transmembrane helix</keyword>
<evidence type="ECO:0000256" key="1">
    <source>
        <dbReference type="SAM" id="MobiDB-lite"/>
    </source>
</evidence>
<feature type="chain" id="PRO_5038811194" evidence="3">
    <location>
        <begin position="26"/>
        <end position="458"/>
    </location>
</feature>
<dbReference type="Proteomes" id="UP000824089">
    <property type="component" value="Unassembled WGS sequence"/>
</dbReference>
<evidence type="ECO:0000313" key="4">
    <source>
        <dbReference type="EMBL" id="HIU28714.1"/>
    </source>
</evidence>
<evidence type="ECO:0000313" key="5">
    <source>
        <dbReference type="Proteomes" id="UP000824089"/>
    </source>
</evidence>
<dbReference type="AlphaFoldDB" id="A0A9D1I5U1"/>
<comment type="caution">
    <text evidence="4">The sequence shown here is derived from an EMBL/GenBank/DDBJ whole genome shotgun (WGS) entry which is preliminary data.</text>
</comment>
<organism evidence="4 5">
    <name type="scientific">Candidatus Egerieisoma faecipullorum</name>
    <dbReference type="NCBI Taxonomy" id="2840963"/>
    <lineage>
        <taxon>Bacteria</taxon>
        <taxon>Bacillati</taxon>
        <taxon>Bacillota</taxon>
        <taxon>Clostridia</taxon>
        <taxon>Eubacteriales</taxon>
        <taxon>Clostridiaceae</taxon>
        <taxon>Clostridiaceae incertae sedis</taxon>
        <taxon>Candidatus Egerieisoma</taxon>
    </lineage>
</organism>
<keyword evidence="2" id="KW-0812">Transmembrane</keyword>
<feature type="region of interest" description="Disordered" evidence="1">
    <location>
        <begin position="379"/>
        <end position="418"/>
    </location>
</feature>
<feature type="transmembrane region" description="Helical" evidence="2">
    <location>
        <begin position="427"/>
        <end position="449"/>
    </location>
</feature>
<feature type="signal peptide" evidence="3">
    <location>
        <begin position="1"/>
        <end position="25"/>
    </location>
</feature>
<evidence type="ECO:0000256" key="3">
    <source>
        <dbReference type="SAM" id="SignalP"/>
    </source>
</evidence>
<name>A0A9D1I5U1_9CLOT</name>